<dbReference type="STRING" id="1399968.CI15_23730"/>
<comment type="caution">
    <text evidence="4">The sequence shown here is derived from an EMBL/GenBank/DDBJ whole genome shotgun (WGS) entry which is preliminary data.</text>
</comment>
<dbReference type="InterPro" id="IPR008030">
    <property type="entry name" value="NmrA-like"/>
</dbReference>
<dbReference type="RefSeq" id="WP_062131997.1">
    <property type="nucleotide sequence ID" value="NZ_LRBG01000036.1"/>
</dbReference>
<dbReference type="Gene3D" id="3.40.50.720">
    <property type="entry name" value="NAD(P)-binding Rossmann-like Domain"/>
    <property type="match status" value="1"/>
</dbReference>
<dbReference type="InterPro" id="IPR051164">
    <property type="entry name" value="NmrA-like_oxidored"/>
</dbReference>
<evidence type="ECO:0000313" key="5">
    <source>
        <dbReference type="Proteomes" id="UP000075613"/>
    </source>
</evidence>
<dbReference type="Pfam" id="PF05368">
    <property type="entry name" value="NmrA"/>
    <property type="match status" value="1"/>
</dbReference>
<evidence type="ECO:0000259" key="3">
    <source>
        <dbReference type="Pfam" id="PF05368"/>
    </source>
</evidence>
<protein>
    <submittedName>
        <fullName evidence="4">Nucleoside-diphosphate sugar epimerase</fullName>
    </submittedName>
</protein>
<accession>A0A149PHC7</accession>
<feature type="domain" description="NmrA-like" evidence="3">
    <location>
        <begin position="6"/>
        <end position="291"/>
    </location>
</feature>
<evidence type="ECO:0000256" key="1">
    <source>
        <dbReference type="ARBA" id="ARBA00006328"/>
    </source>
</evidence>
<dbReference type="OrthoDB" id="9798669at2"/>
<dbReference type="PANTHER" id="PTHR42748">
    <property type="entry name" value="NITROGEN METABOLITE REPRESSION PROTEIN NMRA FAMILY MEMBER"/>
    <property type="match status" value="1"/>
</dbReference>
<keyword evidence="5" id="KW-1185">Reference proteome</keyword>
<reference evidence="4 5" key="1">
    <citation type="journal article" date="2015" name="Int. J. Syst. Evol. Microbiol.">
        <title>Burkholderia monticola sp. nov., isolated from mountain soil.</title>
        <authorList>
            <person name="Baek I."/>
            <person name="Seo B."/>
            <person name="Lee I."/>
            <person name="Yi H."/>
            <person name="Chun J."/>
        </authorList>
    </citation>
    <scope>NUCLEOTIDE SEQUENCE [LARGE SCALE GENOMIC DNA]</scope>
    <source>
        <strain evidence="4 5">JC2948</strain>
    </source>
</reference>
<keyword evidence="2" id="KW-0521">NADP</keyword>
<dbReference type="Proteomes" id="UP000075613">
    <property type="component" value="Unassembled WGS sequence"/>
</dbReference>
<organism evidence="4 5">
    <name type="scientific">Paraburkholderia monticola</name>
    <dbReference type="NCBI Taxonomy" id="1399968"/>
    <lineage>
        <taxon>Bacteria</taxon>
        <taxon>Pseudomonadati</taxon>
        <taxon>Pseudomonadota</taxon>
        <taxon>Betaproteobacteria</taxon>
        <taxon>Burkholderiales</taxon>
        <taxon>Burkholderiaceae</taxon>
        <taxon>Paraburkholderia</taxon>
    </lineage>
</organism>
<proteinExistence type="inferred from homology"/>
<dbReference type="SUPFAM" id="SSF51735">
    <property type="entry name" value="NAD(P)-binding Rossmann-fold domains"/>
    <property type="match status" value="1"/>
</dbReference>
<comment type="similarity">
    <text evidence="1">Belongs to the NmrA-type oxidoreductase family.</text>
</comment>
<dbReference type="Gene3D" id="3.90.25.10">
    <property type="entry name" value="UDP-galactose 4-epimerase, domain 1"/>
    <property type="match status" value="1"/>
</dbReference>
<dbReference type="AlphaFoldDB" id="A0A149PHC7"/>
<name>A0A149PHC7_9BURK</name>
<dbReference type="CDD" id="cd05251">
    <property type="entry name" value="NmrA_like_SDR_a"/>
    <property type="match status" value="1"/>
</dbReference>
<evidence type="ECO:0000313" key="4">
    <source>
        <dbReference type="EMBL" id="KXU84471.1"/>
    </source>
</evidence>
<sequence length="307" mass="32909">MSNRPKKLIAVVGATGQQGGAVVRALQASGQFKVRALTRNPASHPKLGDEVALADFNRPETLSAAFAGAHGVFVVTNAWEAGPDESRQARAAVGAAKDAGVKHFIWSTLPDVETISRGKIDVPHFTDKAKIDRIVSEAGFAYHTFVIASFYYQNLLDVMAPQKQADGAMGWALPLDPSKRVIHMADITEIGRIVAGAFAHPELAGHGEHLPLVGDFLSFDEIIATLNRLGNRFSFQQVPRAVFAGWFPHADGIASMLAYFEAHTYLGVDSRDAIALADKVAGQPPTKFAEWARANFAIPADTAAADL</sequence>
<dbReference type="InterPro" id="IPR036291">
    <property type="entry name" value="NAD(P)-bd_dom_sf"/>
</dbReference>
<gene>
    <name evidence="4" type="ORF">CI15_23730</name>
</gene>
<evidence type="ECO:0000256" key="2">
    <source>
        <dbReference type="ARBA" id="ARBA00022857"/>
    </source>
</evidence>
<dbReference type="EMBL" id="LRBG01000036">
    <property type="protein sequence ID" value="KXU84471.1"/>
    <property type="molecule type" value="Genomic_DNA"/>
</dbReference>
<dbReference type="PANTHER" id="PTHR42748:SF7">
    <property type="entry name" value="NMRA LIKE REDOX SENSOR 1-RELATED"/>
    <property type="match status" value="1"/>
</dbReference>